<evidence type="ECO:0000256" key="2">
    <source>
        <dbReference type="ARBA" id="ARBA00015854"/>
    </source>
</evidence>
<evidence type="ECO:0000256" key="4">
    <source>
        <dbReference type="ARBA" id="ARBA00022485"/>
    </source>
</evidence>
<keyword evidence="4" id="KW-0004">4Fe-4S</keyword>
<dbReference type="Pfam" id="PF02906">
    <property type="entry name" value="Fe_hyd_lg_C"/>
    <property type="match status" value="1"/>
</dbReference>
<dbReference type="Gene3D" id="3.40.950.10">
    <property type="entry name" value="Fe-only Hydrogenase (Larger Subunit), Chain L, domain 3"/>
    <property type="match status" value="1"/>
</dbReference>
<evidence type="ECO:0000256" key="6">
    <source>
        <dbReference type="ARBA" id="ARBA00031269"/>
    </source>
</evidence>
<keyword evidence="5" id="KW-0411">Iron-sulfur</keyword>
<dbReference type="Proteomes" id="UP000449547">
    <property type="component" value="Unassembled WGS sequence"/>
</dbReference>
<dbReference type="AlphaFoldDB" id="A0A642UI09"/>
<dbReference type="VEuPathDB" id="FungiDB:DIURU_004370"/>
<sequence length="354" mass="39112">MALFSEQLGFTYVVGTAVGRKVSLVYEAQSQDTASPRLSSICPGWVLYAEKTHPEAIAHMSTVKSAQQITGTILKRVVSKEKAIDSTNVYHLTVMPCFDKKLEAARADNAADVDGVITPKELIMMLDEMNISVKLSTGAPQYDKYSPPQFPQWSWTSDIGSVSGGYAVNYLRAKQAELESEPNYERENFSIESIEGKNPDVYELRLIYNGDKVASAAVVNGFRNIQNLVRKLKGPKKVNPLAARRRARLKKDEPTQPTADPTQCDYVEIMACPAGCINGGGQVQAPEGTSSKEWIDETTQLYGHIPKFDAVSHASDVKQYFSDFCHDYGVNADQVVNTKFTPVEKEEPALGTKW</sequence>
<dbReference type="OrthoDB" id="10253113at2759"/>
<name>A0A642UI09_DIURU</name>
<dbReference type="RefSeq" id="XP_034010862.1">
    <property type="nucleotide sequence ID" value="XM_034157236.1"/>
</dbReference>
<organism evidence="8 9">
    <name type="scientific">Diutina rugosa</name>
    <name type="common">Yeast</name>
    <name type="synonym">Candida rugosa</name>
    <dbReference type="NCBI Taxonomy" id="5481"/>
    <lineage>
        <taxon>Eukaryota</taxon>
        <taxon>Fungi</taxon>
        <taxon>Dikarya</taxon>
        <taxon>Ascomycota</taxon>
        <taxon>Saccharomycotina</taxon>
        <taxon>Pichiomycetes</taxon>
        <taxon>Debaryomycetaceae</taxon>
        <taxon>Diutina</taxon>
    </lineage>
</organism>
<dbReference type="EMBL" id="SWFT01000124">
    <property type="protein sequence ID" value="KAA8899348.1"/>
    <property type="molecule type" value="Genomic_DNA"/>
</dbReference>
<evidence type="ECO:0000256" key="5">
    <source>
        <dbReference type="ARBA" id="ARBA00023014"/>
    </source>
</evidence>
<evidence type="ECO:0000313" key="8">
    <source>
        <dbReference type="EMBL" id="KAA8899348.1"/>
    </source>
</evidence>
<keyword evidence="4" id="KW-0479">Metal-binding</keyword>
<comment type="caution">
    <text evidence="8">The sequence shown here is derived from an EMBL/GenBank/DDBJ whole genome shotgun (WGS) entry which is preliminary data.</text>
</comment>
<evidence type="ECO:0000313" key="9">
    <source>
        <dbReference type="Proteomes" id="UP000449547"/>
    </source>
</evidence>
<dbReference type="InterPro" id="IPR009016">
    <property type="entry name" value="Fe_hydrogenase"/>
</dbReference>
<evidence type="ECO:0000256" key="1">
    <source>
        <dbReference type="ARBA" id="ARBA00006596"/>
    </source>
</evidence>
<dbReference type="OMA" id="TYMARER"/>
<gene>
    <name evidence="8" type="ORF">DIURU_004370</name>
</gene>
<dbReference type="PANTHER" id="PTHR11615">
    <property type="entry name" value="NITRATE, FORMATE, IRON DEHYDROGENASE"/>
    <property type="match status" value="1"/>
</dbReference>
<evidence type="ECO:0000259" key="7">
    <source>
        <dbReference type="Pfam" id="PF02906"/>
    </source>
</evidence>
<feature type="domain" description="Iron hydrogenase large subunit C-terminal" evidence="7">
    <location>
        <begin position="6"/>
        <end position="280"/>
    </location>
</feature>
<proteinExistence type="inferred from homology"/>
<dbReference type="GO" id="GO:0051539">
    <property type="term" value="F:4 iron, 4 sulfur cluster binding"/>
    <property type="evidence" value="ECO:0007669"/>
    <property type="project" value="UniProtKB-KW"/>
</dbReference>
<dbReference type="GeneID" id="54783021"/>
<keyword evidence="4" id="KW-0408">Iron</keyword>
<dbReference type="InterPro" id="IPR050340">
    <property type="entry name" value="Cytosolic_Fe-S_CAF"/>
</dbReference>
<evidence type="ECO:0000256" key="3">
    <source>
        <dbReference type="ARBA" id="ARBA00017073"/>
    </source>
</evidence>
<dbReference type="SUPFAM" id="SSF53920">
    <property type="entry name" value="Fe-only hydrogenase"/>
    <property type="match status" value="1"/>
</dbReference>
<keyword evidence="9" id="KW-1185">Reference proteome</keyword>
<reference evidence="8 9" key="1">
    <citation type="submission" date="2019-07" db="EMBL/GenBank/DDBJ databases">
        <title>Genome assembly of two rare yeast pathogens: Diutina rugosa and Trichomonascus ciferrii.</title>
        <authorList>
            <person name="Mixao V."/>
            <person name="Saus E."/>
            <person name="Hansen A."/>
            <person name="Lass-Flor C."/>
            <person name="Gabaldon T."/>
        </authorList>
    </citation>
    <scope>NUCLEOTIDE SEQUENCE [LARGE SCALE GENOMIC DNA]</scope>
    <source>
        <strain evidence="8 9">CBS 613</strain>
    </source>
</reference>
<comment type="similarity">
    <text evidence="1">Belongs to the NARF family.</text>
</comment>
<protein>
    <recommendedName>
        <fullName evidence="2">Cytosolic Fe-S cluster assembly factor NAR1</fullName>
    </recommendedName>
    <alternativeName>
        <fullName evidence="3">Cytosolic Fe-S cluster assembly factor nar1</fullName>
    </alternativeName>
    <alternativeName>
        <fullName evidence="6">Nuclear architecture-related protein 1</fullName>
    </alternativeName>
</protein>
<accession>A0A642UI09</accession>
<dbReference type="InterPro" id="IPR004108">
    <property type="entry name" value="Fe_hydrogenase_lsu_C"/>
</dbReference>